<reference evidence="2" key="1">
    <citation type="journal article" date="2020" name="bioRxiv">
        <title>Whole genome comparisons of ergot fungi reveals the divergence and evolution of species within the genus Claviceps are the result of varying mechanisms driving genome evolution and host range expansion.</title>
        <authorList>
            <person name="Wyka S.A."/>
            <person name="Mondo S.J."/>
            <person name="Liu M."/>
            <person name="Dettman J."/>
            <person name="Nalam V."/>
            <person name="Broders K.D."/>
        </authorList>
    </citation>
    <scope>NUCLEOTIDE SEQUENCE</scope>
    <source>
        <strain evidence="2">CCC 602</strain>
    </source>
</reference>
<organism evidence="2 3">
    <name type="scientific">Claviceps pusilla</name>
    <dbReference type="NCBI Taxonomy" id="123648"/>
    <lineage>
        <taxon>Eukaryota</taxon>
        <taxon>Fungi</taxon>
        <taxon>Dikarya</taxon>
        <taxon>Ascomycota</taxon>
        <taxon>Pezizomycotina</taxon>
        <taxon>Sordariomycetes</taxon>
        <taxon>Hypocreomycetidae</taxon>
        <taxon>Hypocreales</taxon>
        <taxon>Clavicipitaceae</taxon>
        <taxon>Claviceps</taxon>
    </lineage>
</organism>
<name>A0A9P7SWB3_9HYPO</name>
<feature type="region of interest" description="Disordered" evidence="1">
    <location>
        <begin position="1"/>
        <end position="101"/>
    </location>
</feature>
<feature type="compositionally biased region" description="Basic and acidic residues" evidence="1">
    <location>
        <begin position="8"/>
        <end position="21"/>
    </location>
</feature>
<accession>A0A9P7SWB3</accession>
<protein>
    <submittedName>
        <fullName evidence="2">Uncharacterized protein</fullName>
    </submittedName>
</protein>
<feature type="compositionally biased region" description="Acidic residues" evidence="1">
    <location>
        <begin position="25"/>
        <end position="73"/>
    </location>
</feature>
<keyword evidence="3" id="KW-1185">Reference proteome</keyword>
<dbReference type="Proteomes" id="UP000748025">
    <property type="component" value="Unassembled WGS sequence"/>
</dbReference>
<dbReference type="AlphaFoldDB" id="A0A9P7SWB3"/>
<evidence type="ECO:0000256" key="1">
    <source>
        <dbReference type="SAM" id="MobiDB-lite"/>
    </source>
</evidence>
<evidence type="ECO:0000313" key="2">
    <source>
        <dbReference type="EMBL" id="KAG5987116.1"/>
    </source>
</evidence>
<gene>
    <name evidence="2" type="ORF">E4U43_005228</name>
</gene>
<feature type="compositionally biased region" description="Acidic residues" evidence="1">
    <location>
        <begin position="86"/>
        <end position="101"/>
    </location>
</feature>
<comment type="caution">
    <text evidence="2">The sequence shown here is derived from an EMBL/GenBank/DDBJ whole genome shotgun (WGS) entry which is preliminary data.</text>
</comment>
<dbReference type="EMBL" id="SRPW01003407">
    <property type="protein sequence ID" value="KAG5987116.1"/>
    <property type="molecule type" value="Genomic_DNA"/>
</dbReference>
<evidence type="ECO:0000313" key="3">
    <source>
        <dbReference type="Proteomes" id="UP000748025"/>
    </source>
</evidence>
<proteinExistence type="predicted"/>
<sequence length="101" mass="11128">MADTTVLSERHDGPRSKKARVDSNGADEDEGDVDAETEEERDVQDDDNDDNQDEVEEEQEGEEDDDEEAEQDTGENGGSHVRETQDVLEDADEALGGDESD</sequence>